<name>A0A803PL54_CANSA</name>
<sequence length="111" mass="12294">MTLKDTLKKHLEVAKGNCLELLSEVLWSHKTTENMATKQTPSALAYGYEERLPVELVPPISLTSVSGACLEWTRATSLFLEKYIEGLSHVNRNVPSNNLDGLALLAGRLQE</sequence>
<dbReference type="Gene3D" id="3.30.420.10">
    <property type="entry name" value="Ribonuclease H-like superfamily/Ribonuclease H"/>
    <property type="match status" value="1"/>
</dbReference>
<dbReference type="Gramene" id="evm.model.05.1392">
    <property type="protein sequence ID" value="cds.evm.model.05.1392"/>
    <property type="gene ID" value="evm.TU.05.1392"/>
</dbReference>
<accession>A0A803PL54</accession>
<evidence type="ECO:0000313" key="2">
    <source>
        <dbReference type="Proteomes" id="UP000596661"/>
    </source>
</evidence>
<dbReference type="InterPro" id="IPR036397">
    <property type="entry name" value="RNaseH_sf"/>
</dbReference>
<dbReference type="Proteomes" id="UP000596661">
    <property type="component" value="Chromosome 5"/>
</dbReference>
<reference evidence="1" key="2">
    <citation type="submission" date="2021-03" db="UniProtKB">
        <authorList>
            <consortium name="EnsemblPlants"/>
        </authorList>
    </citation>
    <scope>IDENTIFICATION</scope>
</reference>
<protein>
    <submittedName>
        <fullName evidence="1">Uncharacterized protein</fullName>
    </submittedName>
</protein>
<dbReference type="GO" id="GO:0003676">
    <property type="term" value="F:nucleic acid binding"/>
    <property type="evidence" value="ECO:0007669"/>
    <property type="project" value="InterPro"/>
</dbReference>
<reference evidence="1" key="1">
    <citation type="submission" date="2018-11" db="EMBL/GenBank/DDBJ databases">
        <authorList>
            <person name="Grassa J C."/>
        </authorList>
    </citation>
    <scope>NUCLEOTIDE SEQUENCE [LARGE SCALE GENOMIC DNA]</scope>
</reference>
<dbReference type="EnsemblPlants" id="evm.model.05.1392">
    <property type="protein sequence ID" value="cds.evm.model.05.1392"/>
    <property type="gene ID" value="evm.TU.05.1392"/>
</dbReference>
<dbReference type="AlphaFoldDB" id="A0A803PL54"/>
<organism evidence="1 2">
    <name type="scientific">Cannabis sativa</name>
    <name type="common">Hemp</name>
    <name type="synonym">Marijuana</name>
    <dbReference type="NCBI Taxonomy" id="3483"/>
    <lineage>
        <taxon>Eukaryota</taxon>
        <taxon>Viridiplantae</taxon>
        <taxon>Streptophyta</taxon>
        <taxon>Embryophyta</taxon>
        <taxon>Tracheophyta</taxon>
        <taxon>Spermatophyta</taxon>
        <taxon>Magnoliopsida</taxon>
        <taxon>eudicotyledons</taxon>
        <taxon>Gunneridae</taxon>
        <taxon>Pentapetalae</taxon>
        <taxon>rosids</taxon>
        <taxon>fabids</taxon>
        <taxon>Rosales</taxon>
        <taxon>Cannabaceae</taxon>
        <taxon>Cannabis</taxon>
    </lineage>
</organism>
<evidence type="ECO:0000313" key="1">
    <source>
        <dbReference type="EnsemblPlants" id="cds.evm.model.05.1392"/>
    </source>
</evidence>
<proteinExistence type="predicted"/>
<keyword evidence="2" id="KW-1185">Reference proteome</keyword>
<dbReference type="EMBL" id="UZAU01000534">
    <property type="status" value="NOT_ANNOTATED_CDS"/>
    <property type="molecule type" value="Genomic_DNA"/>
</dbReference>